<dbReference type="AlphaFoldDB" id="A0AAQ3NE96"/>
<gene>
    <name evidence="1" type="ORF">V8G54_021925</name>
</gene>
<evidence type="ECO:0000313" key="2">
    <source>
        <dbReference type="Proteomes" id="UP001374535"/>
    </source>
</evidence>
<evidence type="ECO:0000313" key="1">
    <source>
        <dbReference type="EMBL" id="WVZ08579.1"/>
    </source>
</evidence>
<protein>
    <submittedName>
        <fullName evidence="1">Uncharacterized protein</fullName>
    </submittedName>
</protein>
<dbReference type="Proteomes" id="UP001374535">
    <property type="component" value="Chromosome 6"/>
</dbReference>
<organism evidence="1 2">
    <name type="scientific">Vigna mungo</name>
    <name type="common">Black gram</name>
    <name type="synonym">Phaseolus mungo</name>
    <dbReference type="NCBI Taxonomy" id="3915"/>
    <lineage>
        <taxon>Eukaryota</taxon>
        <taxon>Viridiplantae</taxon>
        <taxon>Streptophyta</taxon>
        <taxon>Embryophyta</taxon>
        <taxon>Tracheophyta</taxon>
        <taxon>Spermatophyta</taxon>
        <taxon>Magnoliopsida</taxon>
        <taxon>eudicotyledons</taxon>
        <taxon>Gunneridae</taxon>
        <taxon>Pentapetalae</taxon>
        <taxon>rosids</taxon>
        <taxon>fabids</taxon>
        <taxon>Fabales</taxon>
        <taxon>Fabaceae</taxon>
        <taxon>Papilionoideae</taxon>
        <taxon>50 kb inversion clade</taxon>
        <taxon>NPAAA clade</taxon>
        <taxon>indigoferoid/millettioid clade</taxon>
        <taxon>Phaseoleae</taxon>
        <taxon>Vigna</taxon>
    </lineage>
</organism>
<accession>A0AAQ3NE96</accession>
<reference evidence="1 2" key="1">
    <citation type="journal article" date="2023" name="Life. Sci Alliance">
        <title>Evolutionary insights into 3D genome organization and epigenetic landscape of Vigna mungo.</title>
        <authorList>
            <person name="Junaid A."/>
            <person name="Singh B."/>
            <person name="Bhatia S."/>
        </authorList>
    </citation>
    <scope>NUCLEOTIDE SEQUENCE [LARGE SCALE GENOMIC DNA]</scope>
    <source>
        <strain evidence="1">Urdbean</strain>
    </source>
</reference>
<sequence>MMVPSLLSVQVNEYAFSNEDVLSRKWMMVASPLCRSSLFLQLSLDSSTHHSFNRFCFFSAQFPPTIRTNCLCQNQSACQCRLPFCTATDPPHSPNQNLFCFFHFFHLFRFLFLSLKDKNYPFFLN</sequence>
<name>A0AAQ3NE96_VIGMU</name>
<dbReference type="EMBL" id="CP144695">
    <property type="protein sequence ID" value="WVZ08579.1"/>
    <property type="molecule type" value="Genomic_DNA"/>
</dbReference>
<proteinExistence type="predicted"/>
<keyword evidence="2" id="KW-1185">Reference proteome</keyword>